<proteinExistence type="predicted"/>
<evidence type="ECO:0000313" key="1">
    <source>
        <dbReference type="EMBL" id="KAJ7785059.1"/>
    </source>
</evidence>
<reference evidence="1" key="1">
    <citation type="submission" date="2023-03" db="EMBL/GenBank/DDBJ databases">
        <title>Massive genome expansion in bonnet fungi (Mycena s.s.) driven by repeated elements and novel gene families across ecological guilds.</title>
        <authorList>
            <consortium name="Lawrence Berkeley National Laboratory"/>
            <person name="Harder C.B."/>
            <person name="Miyauchi S."/>
            <person name="Viragh M."/>
            <person name="Kuo A."/>
            <person name="Thoen E."/>
            <person name="Andreopoulos B."/>
            <person name="Lu D."/>
            <person name="Skrede I."/>
            <person name="Drula E."/>
            <person name="Henrissat B."/>
            <person name="Morin E."/>
            <person name="Kohler A."/>
            <person name="Barry K."/>
            <person name="LaButti K."/>
            <person name="Morin E."/>
            <person name="Salamov A."/>
            <person name="Lipzen A."/>
            <person name="Mereny Z."/>
            <person name="Hegedus B."/>
            <person name="Baldrian P."/>
            <person name="Stursova M."/>
            <person name="Weitz H."/>
            <person name="Taylor A."/>
            <person name="Grigoriev I.V."/>
            <person name="Nagy L.G."/>
            <person name="Martin F."/>
            <person name="Kauserud H."/>
        </authorList>
    </citation>
    <scope>NUCLEOTIDE SEQUENCE</scope>
    <source>
        <strain evidence="1">CBHHK188m</strain>
    </source>
</reference>
<comment type="caution">
    <text evidence="1">The sequence shown here is derived from an EMBL/GenBank/DDBJ whole genome shotgun (WGS) entry which is preliminary data.</text>
</comment>
<name>A0AAD7KHU9_9AGAR</name>
<organism evidence="1 2">
    <name type="scientific">Mycena maculata</name>
    <dbReference type="NCBI Taxonomy" id="230809"/>
    <lineage>
        <taxon>Eukaryota</taxon>
        <taxon>Fungi</taxon>
        <taxon>Dikarya</taxon>
        <taxon>Basidiomycota</taxon>
        <taxon>Agaricomycotina</taxon>
        <taxon>Agaricomycetes</taxon>
        <taxon>Agaricomycetidae</taxon>
        <taxon>Agaricales</taxon>
        <taxon>Marasmiineae</taxon>
        <taxon>Mycenaceae</taxon>
        <taxon>Mycena</taxon>
    </lineage>
</organism>
<sequence length="191" mass="21793">FKSLVSPEEHTHLLDFVYIDSKESLDKFSAFVYGLGIKKIRDWWAHKEINEWIIPWLVKSQLRISADDWDSTSSTTNTNEVQHHWTNSITGIQLPPIEALESVRILDENTTEEIKMALRTGILSNNNNEVVYRMARNQQCQSAVARQAWESSEAASMVKDIQSQLDDEVEKSCESSALTKTLQVQLKAARA</sequence>
<dbReference type="EMBL" id="JARJLG010000001">
    <property type="protein sequence ID" value="KAJ7785059.1"/>
    <property type="molecule type" value="Genomic_DNA"/>
</dbReference>
<gene>
    <name evidence="1" type="ORF">DFH07DRAFT_708567</name>
</gene>
<feature type="non-terminal residue" evidence="1">
    <location>
        <position position="191"/>
    </location>
</feature>
<evidence type="ECO:0000313" key="2">
    <source>
        <dbReference type="Proteomes" id="UP001215280"/>
    </source>
</evidence>
<accession>A0AAD7KHU9</accession>
<dbReference type="Proteomes" id="UP001215280">
    <property type="component" value="Unassembled WGS sequence"/>
</dbReference>
<dbReference type="AlphaFoldDB" id="A0AAD7KHU9"/>
<protein>
    <submittedName>
        <fullName evidence="1">Uncharacterized protein</fullName>
    </submittedName>
</protein>
<feature type="non-terminal residue" evidence="1">
    <location>
        <position position="1"/>
    </location>
</feature>
<keyword evidence="2" id="KW-1185">Reference proteome</keyword>